<reference evidence="1" key="1">
    <citation type="submission" date="2002-06" db="EMBL/GenBank/DDBJ databases">
        <authorList>
            <person name="Stapleton M."/>
            <person name="Brokstein P."/>
            <person name="Hong L."/>
            <person name="Agbayani A."/>
            <person name="Carlson J."/>
            <person name="Champe M."/>
            <person name="Chavez C."/>
            <person name="Dorsett V."/>
            <person name="Dresnek D."/>
            <person name="Farfan D."/>
            <person name="Frise E."/>
            <person name="George R."/>
            <person name="Gonzalez M."/>
            <person name="Guarin H."/>
            <person name="Kronmiller B."/>
            <person name="Li P."/>
            <person name="Liao G."/>
            <person name="Miranda A."/>
            <person name="Mungall C.J."/>
            <person name="Nunoo J."/>
            <person name="Pacleb J."/>
            <person name="Paragas V."/>
            <person name="Park S."/>
            <person name="Patel S."/>
            <person name="Phouanenavong S."/>
            <person name="Wan K."/>
            <person name="Yu C."/>
            <person name="Lewis S.E."/>
            <person name="Rubin G.M."/>
            <person name="Celniker S."/>
        </authorList>
    </citation>
    <scope>NUCLEOTIDE SEQUENCE</scope>
    <source>
        <strain evidence="1">Berkeley</strain>
    </source>
</reference>
<gene>
    <name evidence="1" type="primary">CG7224-RB</name>
</gene>
<proteinExistence type="evidence at transcript level"/>
<evidence type="ECO:0000313" key="1">
    <source>
        <dbReference type="EMBL" id="ACM16720.1"/>
    </source>
</evidence>
<accession>Q2PDV1</accession>
<dbReference type="EMBL" id="AY122117">
    <property type="protein sequence ID" value="ACM16720.1"/>
    <property type="molecule type" value="mRNA"/>
</dbReference>
<sequence>MQSVTRQTARVLPQMGKQGVCVCVCVCVRTVLEWRC</sequence>
<organism evidence="1">
    <name type="scientific">Drosophila melanogaster</name>
    <name type="common">Fruit fly</name>
    <dbReference type="NCBI Taxonomy" id="7227"/>
    <lineage>
        <taxon>Eukaryota</taxon>
        <taxon>Metazoa</taxon>
        <taxon>Ecdysozoa</taxon>
        <taxon>Arthropoda</taxon>
        <taxon>Hexapoda</taxon>
        <taxon>Insecta</taxon>
        <taxon>Pterygota</taxon>
        <taxon>Neoptera</taxon>
        <taxon>Endopterygota</taxon>
        <taxon>Diptera</taxon>
        <taxon>Brachycera</taxon>
        <taxon>Muscomorpha</taxon>
        <taxon>Ephydroidea</taxon>
        <taxon>Drosophilidae</taxon>
        <taxon>Drosophila</taxon>
        <taxon>Sophophora</taxon>
    </lineage>
</organism>
<dbReference type="AlphaFoldDB" id="Q2PDV1"/>
<protein>
    <submittedName>
        <fullName evidence="1">GH18422p</fullName>
    </submittedName>
</protein>
<dbReference type="UCSC" id="CG7224-RB">
    <property type="organism name" value="d. melanogaster"/>
</dbReference>
<reference evidence="1" key="2">
    <citation type="submission" date="2009-01" db="EMBL/GenBank/DDBJ databases">
        <authorList>
            <person name="Carlson J."/>
            <person name="Booth B."/>
            <person name="Frise E."/>
            <person name="Park S."/>
            <person name="Wan K."/>
            <person name="Yu C."/>
            <person name="Celniker S."/>
        </authorList>
    </citation>
    <scope>NUCLEOTIDE SEQUENCE</scope>
    <source>
        <strain evidence="1">Berkeley</strain>
    </source>
</reference>
<name>Q2PDV1_DROME</name>